<dbReference type="InterPro" id="IPR011611">
    <property type="entry name" value="PfkB_dom"/>
</dbReference>
<keyword evidence="2 4" id="KW-0808">Transferase</keyword>
<dbReference type="AlphaFoldDB" id="A0A388JTL4"/>
<dbReference type="EMBL" id="BFEA01000017">
    <property type="protein sequence ID" value="GBG61146.1"/>
    <property type="molecule type" value="Genomic_DNA"/>
</dbReference>
<proteinExistence type="inferred from homology"/>
<dbReference type="Proteomes" id="UP000265515">
    <property type="component" value="Unassembled WGS sequence"/>
</dbReference>
<dbReference type="InterPro" id="IPR002173">
    <property type="entry name" value="Carboh/pur_kinase_PfkB_CS"/>
</dbReference>
<dbReference type="InterPro" id="IPR052562">
    <property type="entry name" value="Ketohexokinase-related"/>
</dbReference>
<dbReference type="Gene3D" id="3.40.1190.20">
    <property type="match status" value="2"/>
</dbReference>
<reference evidence="7 8" key="1">
    <citation type="journal article" date="2018" name="Cell">
        <title>The Chara Genome: Secondary Complexity and Implications for Plant Terrestrialization.</title>
        <authorList>
            <person name="Nishiyama T."/>
            <person name="Sakayama H."/>
            <person name="Vries J.D."/>
            <person name="Buschmann H."/>
            <person name="Saint-Marcoux D."/>
            <person name="Ullrich K.K."/>
            <person name="Haas F.B."/>
            <person name="Vanderstraeten L."/>
            <person name="Becker D."/>
            <person name="Lang D."/>
            <person name="Vosolsobe S."/>
            <person name="Rombauts S."/>
            <person name="Wilhelmsson P.K.I."/>
            <person name="Janitza P."/>
            <person name="Kern R."/>
            <person name="Heyl A."/>
            <person name="Rumpler F."/>
            <person name="Villalobos L.I.A.C."/>
            <person name="Clay J.M."/>
            <person name="Skokan R."/>
            <person name="Toyoda A."/>
            <person name="Suzuki Y."/>
            <person name="Kagoshima H."/>
            <person name="Schijlen E."/>
            <person name="Tajeshwar N."/>
            <person name="Catarino B."/>
            <person name="Hetherington A.J."/>
            <person name="Saltykova A."/>
            <person name="Bonnot C."/>
            <person name="Breuninger H."/>
            <person name="Symeonidi A."/>
            <person name="Radhakrishnan G.V."/>
            <person name="Van Nieuwerburgh F."/>
            <person name="Deforce D."/>
            <person name="Chang C."/>
            <person name="Karol K.G."/>
            <person name="Hedrich R."/>
            <person name="Ulvskov P."/>
            <person name="Glockner G."/>
            <person name="Delwiche C.F."/>
            <person name="Petrasek J."/>
            <person name="Van de Peer Y."/>
            <person name="Friml J."/>
            <person name="Beilby M."/>
            <person name="Dolan L."/>
            <person name="Kohara Y."/>
            <person name="Sugano S."/>
            <person name="Fujiyama A."/>
            <person name="Delaux P.-M."/>
            <person name="Quint M."/>
            <person name="TheiBen G."/>
            <person name="Hagemann M."/>
            <person name="Harholt J."/>
            <person name="Dunand C."/>
            <person name="Zachgo S."/>
            <person name="Langdale J."/>
            <person name="Maumus F."/>
            <person name="Straeten D.V.D."/>
            <person name="Gould S.B."/>
            <person name="Rensing S.A."/>
        </authorList>
    </citation>
    <scope>NUCLEOTIDE SEQUENCE [LARGE SCALE GENOMIC DNA]</scope>
    <source>
        <strain evidence="7 8">S276</strain>
    </source>
</reference>
<dbReference type="InterPro" id="IPR002139">
    <property type="entry name" value="Ribo/fructo_kinase"/>
</dbReference>
<evidence type="ECO:0000256" key="1">
    <source>
        <dbReference type="ARBA" id="ARBA00010688"/>
    </source>
</evidence>
<evidence type="ECO:0000256" key="4">
    <source>
        <dbReference type="RuleBase" id="RU003704"/>
    </source>
</evidence>
<dbReference type="PRINTS" id="PR00990">
    <property type="entry name" value="RIBOKINASE"/>
</dbReference>
<evidence type="ECO:0000256" key="3">
    <source>
        <dbReference type="ARBA" id="ARBA00022777"/>
    </source>
</evidence>
<organism evidence="7 8">
    <name type="scientific">Chara braunii</name>
    <name type="common">Braun's stonewort</name>
    <dbReference type="NCBI Taxonomy" id="69332"/>
    <lineage>
        <taxon>Eukaryota</taxon>
        <taxon>Viridiplantae</taxon>
        <taxon>Streptophyta</taxon>
        <taxon>Charophyceae</taxon>
        <taxon>Charales</taxon>
        <taxon>Characeae</taxon>
        <taxon>Chara</taxon>
    </lineage>
</organism>
<keyword evidence="8" id="KW-1185">Reference proteome</keyword>
<keyword evidence="3 4" id="KW-0418">Kinase</keyword>
<feature type="compositionally biased region" description="Polar residues" evidence="5">
    <location>
        <begin position="8"/>
        <end position="27"/>
    </location>
</feature>
<comment type="similarity">
    <text evidence="1 4">Belongs to the carbohydrate kinase PfkB family.</text>
</comment>
<dbReference type="PANTHER" id="PTHR42774:SF3">
    <property type="entry name" value="KETOHEXOKINASE"/>
    <property type="match status" value="1"/>
</dbReference>
<dbReference type="SUPFAM" id="SSF53613">
    <property type="entry name" value="Ribokinase-like"/>
    <property type="match status" value="1"/>
</dbReference>
<dbReference type="InterPro" id="IPR029056">
    <property type="entry name" value="Ribokinase-like"/>
</dbReference>
<accession>A0A388JTL4</accession>
<dbReference type="GO" id="GO:0016301">
    <property type="term" value="F:kinase activity"/>
    <property type="evidence" value="ECO:0007669"/>
    <property type="project" value="UniProtKB-KW"/>
</dbReference>
<gene>
    <name evidence="7" type="ORF">CBR_g19222</name>
</gene>
<sequence>MLGRISALHSTSKSSVQQDSGVDSATGQRDKMPPLPEKRVVVGCGSVGIDYLASVAKYPNPDDKIRTEDFASQGGGNAGNALTAAARLGLKPHILSKVADDSTGKLILEELENDGVDTKHVVVSEGGVSPFTYIIVDKETKTRTCIHTPGSPAMRPEELTDEAISSVLADASIVYFDVRLWETAIKLAKEAEARGLPILVDAEKRRDGLDELLSSATYIVAAAKFPQHWTGETTLPDALLQMMIKLPGLQFVIVTLGADGCVMLRRESDNNNNSGATMPGVPELDIGKTLDELKDLAQKRRAEQSSQPLPVVVSSTVGRLMPSSPHSSETQAERTGVFGTLIYGTAVMMTPEEIVDTTGAGDAFIGAVLYALCAGMSASSTLTLAATVASAKCRAMGARAGLPFREDSRVVNLLY</sequence>
<evidence type="ECO:0000259" key="6">
    <source>
        <dbReference type="Pfam" id="PF00294"/>
    </source>
</evidence>
<dbReference type="PANTHER" id="PTHR42774">
    <property type="entry name" value="PHOSPHOTRANSFERASE SYSTEM TRANSPORT PROTEIN"/>
    <property type="match status" value="1"/>
</dbReference>
<name>A0A388JTL4_CHABU</name>
<evidence type="ECO:0000313" key="8">
    <source>
        <dbReference type="Proteomes" id="UP000265515"/>
    </source>
</evidence>
<evidence type="ECO:0000256" key="5">
    <source>
        <dbReference type="SAM" id="MobiDB-lite"/>
    </source>
</evidence>
<evidence type="ECO:0000256" key="2">
    <source>
        <dbReference type="ARBA" id="ARBA00022679"/>
    </source>
</evidence>
<comment type="caution">
    <text evidence="7">The sequence shown here is derived from an EMBL/GenBank/DDBJ whole genome shotgun (WGS) entry which is preliminary data.</text>
</comment>
<dbReference type="Pfam" id="PF00294">
    <property type="entry name" value="PfkB"/>
    <property type="match status" value="2"/>
</dbReference>
<dbReference type="OrthoDB" id="204058at2759"/>
<dbReference type="OMA" id="CSGMPPE"/>
<feature type="region of interest" description="Disordered" evidence="5">
    <location>
        <begin position="1"/>
        <end position="36"/>
    </location>
</feature>
<feature type="domain" description="Carbohydrate kinase PfkB" evidence="6">
    <location>
        <begin position="351"/>
        <end position="403"/>
    </location>
</feature>
<dbReference type="STRING" id="69332.A0A388JTL4"/>
<feature type="domain" description="Carbohydrate kinase PfkB" evidence="6">
    <location>
        <begin position="45"/>
        <end position="282"/>
    </location>
</feature>
<evidence type="ECO:0000313" key="7">
    <source>
        <dbReference type="EMBL" id="GBG61146.1"/>
    </source>
</evidence>
<dbReference type="Gramene" id="GBG61146">
    <property type="protein sequence ID" value="GBG61146"/>
    <property type="gene ID" value="CBR_g19222"/>
</dbReference>
<dbReference type="PROSITE" id="PS00584">
    <property type="entry name" value="PFKB_KINASES_2"/>
    <property type="match status" value="1"/>
</dbReference>
<protein>
    <recommendedName>
        <fullName evidence="6">Carbohydrate kinase PfkB domain-containing protein</fullName>
    </recommendedName>
</protein>